<evidence type="ECO:0000256" key="1">
    <source>
        <dbReference type="SAM" id="SignalP"/>
    </source>
</evidence>
<dbReference type="SUPFAM" id="SSF51735">
    <property type="entry name" value="NAD(P)-binding Rossmann-fold domains"/>
    <property type="match status" value="1"/>
</dbReference>
<gene>
    <name evidence="2" type="ORF">ACHAXA_009576</name>
</gene>
<dbReference type="PANTHER" id="PTHR44147:SF2">
    <property type="entry name" value="DEHYDROGENASE_REDUCTASE SDR FAMILY MEMBER 1"/>
    <property type="match status" value="1"/>
</dbReference>
<evidence type="ECO:0000313" key="3">
    <source>
        <dbReference type="Proteomes" id="UP001530377"/>
    </source>
</evidence>
<dbReference type="Gene3D" id="3.40.50.720">
    <property type="entry name" value="NAD(P)-binding Rossmann-like Domain"/>
    <property type="match status" value="1"/>
</dbReference>
<keyword evidence="3" id="KW-1185">Reference proteome</keyword>
<name>A0ABD3SDT3_9STRA</name>
<organism evidence="2 3">
    <name type="scientific">Cyclostephanos tholiformis</name>
    <dbReference type="NCBI Taxonomy" id="382380"/>
    <lineage>
        <taxon>Eukaryota</taxon>
        <taxon>Sar</taxon>
        <taxon>Stramenopiles</taxon>
        <taxon>Ochrophyta</taxon>
        <taxon>Bacillariophyta</taxon>
        <taxon>Coscinodiscophyceae</taxon>
        <taxon>Thalassiosirophycidae</taxon>
        <taxon>Stephanodiscales</taxon>
        <taxon>Stephanodiscaceae</taxon>
        <taxon>Cyclostephanos</taxon>
    </lineage>
</organism>
<feature type="chain" id="PRO_5044824614" evidence="1">
    <location>
        <begin position="34"/>
        <end position="405"/>
    </location>
</feature>
<dbReference type="PROSITE" id="PS00061">
    <property type="entry name" value="ADH_SHORT"/>
    <property type="match status" value="1"/>
</dbReference>
<protein>
    <submittedName>
        <fullName evidence="2">Uncharacterized protein</fullName>
    </submittedName>
</protein>
<dbReference type="Proteomes" id="UP001530377">
    <property type="component" value="Unassembled WGS sequence"/>
</dbReference>
<accession>A0ABD3SDT3</accession>
<dbReference type="PANTHER" id="PTHR44147">
    <property type="entry name" value="DEHYDROGENASE/REDUCTASE SDR FAMILY MEMBER 1"/>
    <property type="match status" value="1"/>
</dbReference>
<dbReference type="InterPro" id="IPR002347">
    <property type="entry name" value="SDR_fam"/>
</dbReference>
<dbReference type="EMBL" id="JALLPB020000058">
    <property type="protein sequence ID" value="KAL3822694.1"/>
    <property type="molecule type" value="Genomic_DNA"/>
</dbReference>
<dbReference type="InterPro" id="IPR020904">
    <property type="entry name" value="Sc_DH/Rdtase_CS"/>
</dbReference>
<comment type="caution">
    <text evidence="2">The sequence shown here is derived from an EMBL/GenBank/DDBJ whole genome shotgun (WGS) entry which is preliminary data.</text>
</comment>
<evidence type="ECO:0000313" key="2">
    <source>
        <dbReference type="EMBL" id="KAL3822694.1"/>
    </source>
</evidence>
<reference evidence="2 3" key="1">
    <citation type="submission" date="2024-10" db="EMBL/GenBank/DDBJ databases">
        <title>Updated reference genomes for cyclostephanoid diatoms.</title>
        <authorList>
            <person name="Roberts W.R."/>
            <person name="Alverson A.J."/>
        </authorList>
    </citation>
    <scope>NUCLEOTIDE SEQUENCE [LARGE SCALE GENOMIC DNA]</scope>
    <source>
        <strain evidence="2 3">AJA228-03</strain>
    </source>
</reference>
<dbReference type="Pfam" id="PF00106">
    <property type="entry name" value="adh_short"/>
    <property type="match status" value="2"/>
</dbReference>
<feature type="signal peptide" evidence="1">
    <location>
        <begin position="1"/>
        <end position="33"/>
    </location>
</feature>
<proteinExistence type="predicted"/>
<keyword evidence="1" id="KW-0732">Signal</keyword>
<dbReference type="PRINTS" id="PR00081">
    <property type="entry name" value="GDHRDH"/>
</dbReference>
<sequence>MGTSRSHHPPFVDLLLSIATLLIFHHAPFPANALSSIPTSTIASDLYVVPNLAPRVAIVTGASRGIGRGIALELGRAGMTVYVASRSSRSTGFLSDERAHGEDDSDLTVEGTAEEINTRAAMDPGGGGGIAGMGWAIPVPVDVSNDDELADLAARVRMECGRLDVVVCSAFTTPPNLPGSSFRDDFWRQGAEIWDACHGVGLRGSYVTCCECVPLMIETAKNHKTRPLIVIVSSFGGKSYTFNVAYGVGKAGADRLASDMAVQLSKHNVDTVSLYPGIVRTEGNVEMEKRGEWNAASGGLDLSMGESPRFTGRAVASLLANAELTEKRSGNVVVVAELARELGFTDVDGRTPASIRNLKFILPGIVFPQIEKTRGTSLPGWIKDNVPDYLLPWFVFSGGPPPVSD</sequence>
<dbReference type="InterPro" id="IPR036291">
    <property type="entry name" value="NAD(P)-bd_dom_sf"/>
</dbReference>
<dbReference type="AlphaFoldDB" id="A0ABD3SDT3"/>